<protein>
    <submittedName>
        <fullName evidence="2">Uncharacterized protein</fullName>
    </submittedName>
</protein>
<dbReference type="AlphaFoldDB" id="A0AAP2NV77"/>
<feature type="transmembrane region" description="Helical" evidence="1">
    <location>
        <begin position="163"/>
        <end position="188"/>
    </location>
</feature>
<evidence type="ECO:0000256" key="1">
    <source>
        <dbReference type="SAM" id="Phobius"/>
    </source>
</evidence>
<keyword evidence="1" id="KW-0472">Membrane</keyword>
<dbReference type="Proteomes" id="UP000824410">
    <property type="component" value="Unassembled WGS sequence"/>
</dbReference>
<keyword evidence="1" id="KW-1133">Transmembrane helix</keyword>
<feature type="transmembrane region" description="Helical" evidence="1">
    <location>
        <begin position="229"/>
        <end position="248"/>
    </location>
</feature>
<dbReference type="RefSeq" id="WP_131680182.1">
    <property type="nucleotide sequence ID" value="NZ_SHCZ01000003.1"/>
</dbReference>
<reference evidence="2" key="1">
    <citation type="submission" date="2019-02" db="EMBL/GenBank/DDBJ databases">
        <title>Genomic characterization of isolates from hospital effluents in KZN, South Africa.</title>
        <authorList>
            <person name="Ntshobeni N."/>
            <person name="Allam M."/>
            <person name="Ismail A."/>
            <person name="Amoako D."/>
            <person name="Essack S."/>
            <person name="Chenia H."/>
        </authorList>
    </citation>
    <scope>NUCLEOTIDE SEQUENCE</scope>
    <source>
        <strain evidence="2">AFE97_S1</strain>
    </source>
</reference>
<feature type="transmembrane region" description="Helical" evidence="1">
    <location>
        <begin position="130"/>
        <end position="151"/>
    </location>
</feature>
<comment type="caution">
    <text evidence="2">The sequence shown here is derived from an EMBL/GenBank/DDBJ whole genome shotgun (WGS) entry which is preliminary data.</text>
</comment>
<name>A0AAP2NV77_PRORE</name>
<feature type="transmembrane region" description="Helical" evidence="1">
    <location>
        <begin position="53"/>
        <end position="75"/>
    </location>
</feature>
<gene>
    <name evidence="2" type="ORF">EX242_06870</name>
</gene>
<dbReference type="EMBL" id="SHDO01000008">
    <property type="protein sequence ID" value="MBX6979981.1"/>
    <property type="molecule type" value="Genomic_DNA"/>
</dbReference>
<evidence type="ECO:0000313" key="3">
    <source>
        <dbReference type="Proteomes" id="UP000824410"/>
    </source>
</evidence>
<feature type="transmembrane region" description="Helical" evidence="1">
    <location>
        <begin position="260"/>
        <end position="278"/>
    </location>
</feature>
<sequence>MSFFIFLFLAISIIGYEAGVSLKQIFQKDKKKNKDDEPPICFIDNFSLKNKKIFNIFITLVLVMQICVCLYLCFFDSNLIDNLIRNNLEPKHITREASHAIMSFIILISIALIMFPYLSRNKIENSSYKYICLIENISVISFIFFLGYLYFNCIENINEGRKDLLFLMSTILGALSGIFLNALFSFFYDASFWCLEIKKDSCFFDNVEEKKIGGRIMNTLDILKINSKYIYLVSIIVFAIIFFCLSILSESFSFSNINEGVLYFLLGGLINYALTKYYENP</sequence>
<feature type="transmembrane region" description="Helical" evidence="1">
    <location>
        <begin position="96"/>
        <end position="118"/>
    </location>
</feature>
<evidence type="ECO:0000313" key="2">
    <source>
        <dbReference type="EMBL" id="MBX6979981.1"/>
    </source>
</evidence>
<proteinExistence type="predicted"/>
<accession>A0AAP2NV77</accession>
<keyword evidence="1" id="KW-0812">Transmembrane</keyword>
<organism evidence="2 3">
    <name type="scientific">Providencia rettgeri</name>
    <dbReference type="NCBI Taxonomy" id="587"/>
    <lineage>
        <taxon>Bacteria</taxon>
        <taxon>Pseudomonadati</taxon>
        <taxon>Pseudomonadota</taxon>
        <taxon>Gammaproteobacteria</taxon>
        <taxon>Enterobacterales</taxon>
        <taxon>Morganellaceae</taxon>
        <taxon>Providencia</taxon>
    </lineage>
</organism>